<dbReference type="InterPro" id="IPR009908">
    <property type="entry name" value="Methylamine_util_MauE"/>
</dbReference>
<dbReference type="Proteomes" id="UP000003160">
    <property type="component" value="Unassembled WGS sequence"/>
</dbReference>
<organism evidence="8 9">
    <name type="scientific">Hallella bergensis DSM 17361</name>
    <dbReference type="NCBI Taxonomy" id="585502"/>
    <lineage>
        <taxon>Bacteria</taxon>
        <taxon>Pseudomonadati</taxon>
        <taxon>Bacteroidota</taxon>
        <taxon>Bacteroidia</taxon>
        <taxon>Bacteroidales</taxon>
        <taxon>Prevotellaceae</taxon>
        <taxon>Hallella</taxon>
    </lineage>
</organism>
<protein>
    <submittedName>
        <fullName evidence="8">DoxX family protein</fullName>
        <ecNumber evidence="8">5.3.1.1</ecNumber>
    </submittedName>
</protein>
<evidence type="ECO:0000256" key="2">
    <source>
        <dbReference type="ARBA" id="ARBA00022692"/>
    </source>
</evidence>
<comment type="caution">
    <text evidence="8">The sequence shown here is derived from an EMBL/GenBank/DDBJ whole genome shotgun (WGS) entry which is preliminary data.</text>
</comment>
<feature type="compositionally biased region" description="Low complexity" evidence="5">
    <location>
        <begin position="8"/>
        <end position="33"/>
    </location>
</feature>
<dbReference type="GO" id="GO:0004807">
    <property type="term" value="F:triose-phosphate isomerase activity"/>
    <property type="evidence" value="ECO:0007669"/>
    <property type="project" value="UniProtKB-EC"/>
</dbReference>
<dbReference type="AlphaFoldDB" id="D1PZ80"/>
<feature type="transmembrane region" description="Helical" evidence="6">
    <location>
        <begin position="123"/>
        <end position="140"/>
    </location>
</feature>
<gene>
    <name evidence="8" type="primary">tpiA</name>
    <name evidence="8" type="ORF">HMPREF0645_2265</name>
</gene>
<dbReference type="GO" id="GO:0030416">
    <property type="term" value="P:methylamine metabolic process"/>
    <property type="evidence" value="ECO:0007669"/>
    <property type="project" value="InterPro"/>
</dbReference>
<evidence type="ECO:0000313" key="8">
    <source>
        <dbReference type="EMBL" id="EFA43314.1"/>
    </source>
</evidence>
<evidence type="ECO:0000256" key="4">
    <source>
        <dbReference type="ARBA" id="ARBA00023136"/>
    </source>
</evidence>
<feature type="transmembrane region" description="Helical" evidence="6">
    <location>
        <begin position="42"/>
        <end position="61"/>
    </location>
</feature>
<name>D1PZ80_9BACT</name>
<evidence type="ECO:0000256" key="1">
    <source>
        <dbReference type="ARBA" id="ARBA00004141"/>
    </source>
</evidence>
<keyword evidence="8" id="KW-0413">Isomerase</keyword>
<feature type="transmembrane region" description="Helical" evidence="6">
    <location>
        <begin position="190"/>
        <end position="209"/>
    </location>
</feature>
<keyword evidence="4 6" id="KW-0472">Membrane</keyword>
<evidence type="ECO:0000313" key="9">
    <source>
        <dbReference type="Proteomes" id="UP000003160"/>
    </source>
</evidence>
<proteinExistence type="predicted"/>
<dbReference type="EMBL" id="ACKS01000082">
    <property type="protein sequence ID" value="EFA43314.1"/>
    <property type="molecule type" value="Genomic_DNA"/>
</dbReference>
<feature type="transmembrane region" description="Helical" evidence="6">
    <location>
        <begin position="89"/>
        <end position="111"/>
    </location>
</feature>
<dbReference type="HOGENOM" id="CLU_041394_0_0_10"/>
<dbReference type="NCBIfam" id="NF045576">
    <property type="entry name" value="BT_3928_fam"/>
    <property type="match status" value="1"/>
</dbReference>
<keyword evidence="3 6" id="KW-1133">Transmembrane helix</keyword>
<dbReference type="Pfam" id="PF07291">
    <property type="entry name" value="MauE"/>
    <property type="match status" value="1"/>
</dbReference>
<evidence type="ECO:0000259" key="7">
    <source>
        <dbReference type="Pfam" id="PF07291"/>
    </source>
</evidence>
<keyword evidence="9" id="KW-1185">Reference proteome</keyword>
<dbReference type="GO" id="GO:0016020">
    <property type="term" value="C:membrane"/>
    <property type="evidence" value="ECO:0007669"/>
    <property type="project" value="UniProtKB-SubCell"/>
</dbReference>
<keyword evidence="2 6" id="KW-0812">Transmembrane</keyword>
<feature type="region of interest" description="Disordered" evidence="5">
    <location>
        <begin position="1"/>
        <end position="35"/>
    </location>
</feature>
<reference evidence="8 9" key="1">
    <citation type="submission" date="2009-10" db="EMBL/GenBank/DDBJ databases">
        <authorList>
            <person name="Qin X."/>
            <person name="Bachman B."/>
            <person name="Battles P."/>
            <person name="Bell A."/>
            <person name="Bess C."/>
            <person name="Bickham C."/>
            <person name="Chaboub L."/>
            <person name="Chen D."/>
            <person name="Coyle M."/>
            <person name="Deiros D.R."/>
            <person name="Dinh H."/>
            <person name="Forbes L."/>
            <person name="Fowler G."/>
            <person name="Francisco L."/>
            <person name="Fu Q."/>
            <person name="Gubbala S."/>
            <person name="Hale W."/>
            <person name="Han Y."/>
            <person name="Hemphill L."/>
            <person name="Highlander S.K."/>
            <person name="Hirani K."/>
            <person name="Hogues M."/>
            <person name="Jackson L."/>
            <person name="Jakkamsetti A."/>
            <person name="Javaid M."/>
            <person name="Jiang H."/>
            <person name="Korchina V."/>
            <person name="Kovar C."/>
            <person name="Lara F."/>
            <person name="Lee S."/>
            <person name="Mata R."/>
            <person name="Mathew T."/>
            <person name="Moen C."/>
            <person name="Morales K."/>
            <person name="Munidasa M."/>
            <person name="Nazareth L."/>
            <person name="Ngo R."/>
            <person name="Nguyen L."/>
            <person name="Okwuonu G."/>
            <person name="Ongeri F."/>
            <person name="Patil S."/>
            <person name="Petrosino J."/>
            <person name="Pham C."/>
            <person name="Pham P."/>
            <person name="Pu L.-L."/>
            <person name="Puazo M."/>
            <person name="Raj R."/>
            <person name="Reid J."/>
            <person name="Rouhana J."/>
            <person name="Saada N."/>
            <person name="Shang Y."/>
            <person name="Simmons D."/>
            <person name="Thornton R."/>
            <person name="Warren J."/>
            <person name="Weissenberger G."/>
            <person name="Zhang J."/>
            <person name="Zhang L."/>
            <person name="Zhou C."/>
            <person name="Zhu D."/>
            <person name="Muzny D."/>
            <person name="Worley K."/>
            <person name="Gibbs R."/>
        </authorList>
    </citation>
    <scope>NUCLEOTIDE SEQUENCE [LARGE SCALE GENOMIC DNA]</scope>
    <source>
        <strain evidence="8 9">DSM 17361</strain>
    </source>
</reference>
<dbReference type="RefSeq" id="WP_007174368.1">
    <property type="nucleotide sequence ID" value="NZ_GG704781.1"/>
</dbReference>
<evidence type="ECO:0000256" key="6">
    <source>
        <dbReference type="SAM" id="Phobius"/>
    </source>
</evidence>
<dbReference type="eggNOG" id="COG2259">
    <property type="taxonomic scope" value="Bacteria"/>
</dbReference>
<comment type="subcellular location">
    <subcellularLocation>
        <location evidence="1">Membrane</location>
        <topology evidence="1">Multi-pass membrane protein</topology>
    </subcellularLocation>
</comment>
<feature type="transmembrane region" description="Helical" evidence="6">
    <location>
        <begin position="160"/>
        <end position="178"/>
    </location>
</feature>
<evidence type="ECO:0000256" key="5">
    <source>
        <dbReference type="SAM" id="MobiDB-lite"/>
    </source>
</evidence>
<dbReference type="EC" id="5.3.1.1" evidence="8"/>
<feature type="domain" description="Methylamine utilisation protein MauE" evidence="7">
    <location>
        <begin position="42"/>
        <end position="174"/>
    </location>
</feature>
<evidence type="ECO:0000256" key="3">
    <source>
        <dbReference type="ARBA" id="ARBA00022989"/>
    </source>
</evidence>
<accession>D1PZ80</accession>
<sequence>MDNKDTQQRQNPEQQQESQATVGGQNSRNGRPSNGRRRLTKLAVNVCRFVLGVVFVLSGYVKAVDPLGTQYKIQDYLTALDLNSMVPDFVTLGTSVLLSALEFSLGIFMLFAIRRRLVSKLTLLFMGVMTLITIWIAVANPVSDCGCFGDFIVLSNIETLLKNVVLLACAVVLWKYPLSMYRFISRSNQWIAFNFTVLFIIATSVYSLYKLPIFDFRPYHVGANIPESMEIPEDAEQPQFETTFVMEKNGERREFSLENYPDSTWQFVDAKTVQTKEGYVPTIHDFSIQTLDGDDITEEVLARKGYLFLLISPHLGRASDTNFGDIDQIYEYAQDEKVAFYCLTASGKEEIEHWENLTGAEYPFCQTDETTLKTIIRSNPGLLLLKDGTIIRKWSHNELPKSSELTAQLGTLKIGQMSDDTVGKTLAKVFLWFFLPLILLTLADRTWDWSMRLRRKTRLLSMRKQKKDADEEEIRQ</sequence>